<dbReference type="HOGENOM" id="CLU_623978_0_0_1"/>
<feature type="compositionally biased region" description="Basic residues" evidence="1">
    <location>
        <begin position="167"/>
        <end position="179"/>
    </location>
</feature>
<dbReference type="AlphaFoldDB" id="A0A086TBI4"/>
<dbReference type="Proteomes" id="UP000029964">
    <property type="component" value="Unassembled WGS sequence"/>
</dbReference>
<evidence type="ECO:0000313" key="3">
    <source>
        <dbReference type="Proteomes" id="UP000029964"/>
    </source>
</evidence>
<dbReference type="STRING" id="857340.A0A086TBI4"/>
<organism evidence="2 3">
    <name type="scientific">Hapsidospora chrysogenum (strain ATCC 11550 / CBS 779.69 / DSM 880 / IAM 14645 / JCM 23072 / IMI 49137)</name>
    <name type="common">Acremonium chrysogenum</name>
    <dbReference type="NCBI Taxonomy" id="857340"/>
    <lineage>
        <taxon>Eukaryota</taxon>
        <taxon>Fungi</taxon>
        <taxon>Dikarya</taxon>
        <taxon>Ascomycota</taxon>
        <taxon>Pezizomycotina</taxon>
        <taxon>Sordariomycetes</taxon>
        <taxon>Hypocreomycetidae</taxon>
        <taxon>Hypocreales</taxon>
        <taxon>Bionectriaceae</taxon>
        <taxon>Hapsidospora</taxon>
    </lineage>
</organism>
<feature type="region of interest" description="Disordered" evidence="1">
    <location>
        <begin position="159"/>
        <end position="183"/>
    </location>
</feature>
<dbReference type="OrthoDB" id="4898608at2759"/>
<name>A0A086TBI4_HAPC1</name>
<evidence type="ECO:0000256" key="1">
    <source>
        <dbReference type="SAM" id="MobiDB-lite"/>
    </source>
</evidence>
<comment type="caution">
    <text evidence="2">The sequence shown here is derived from an EMBL/GenBank/DDBJ whole genome shotgun (WGS) entry which is preliminary data.</text>
</comment>
<dbReference type="EMBL" id="JPKY01000016">
    <property type="protein sequence ID" value="KFH46716.1"/>
    <property type="molecule type" value="Genomic_DNA"/>
</dbReference>
<reference evidence="3" key="1">
    <citation type="journal article" date="2014" name="Genome Announc.">
        <title>Genome sequence and annotation of Acremonium chrysogenum, producer of the beta-lactam antibiotic cephalosporin C.</title>
        <authorList>
            <person name="Terfehr D."/>
            <person name="Dahlmann T.A."/>
            <person name="Specht T."/>
            <person name="Zadra I."/>
            <person name="Kuernsteiner H."/>
            <person name="Kueck U."/>
        </authorList>
    </citation>
    <scope>NUCLEOTIDE SEQUENCE [LARGE SCALE GENOMIC DNA]</scope>
    <source>
        <strain evidence="3">ATCC 11550 / CBS 779.69 / DSM 880 / IAM 14645 / JCM 23072 / IMI 49137</strain>
    </source>
</reference>
<feature type="region of interest" description="Disordered" evidence="1">
    <location>
        <begin position="345"/>
        <end position="368"/>
    </location>
</feature>
<keyword evidence="3" id="KW-1185">Reference proteome</keyword>
<evidence type="ECO:0000313" key="2">
    <source>
        <dbReference type="EMBL" id="KFH46716.1"/>
    </source>
</evidence>
<protein>
    <submittedName>
        <fullName evidence="2">Uncharacterized protein</fullName>
    </submittedName>
</protein>
<accession>A0A086TBI4</accession>
<proteinExistence type="predicted"/>
<gene>
    <name evidence="2" type="ORF">ACRE_023990</name>
</gene>
<sequence length="439" mass="48770">MTLKAICLPPLRVAPRQGGLQLFLRSSVTADFPHSLKDIESNDCLKRAVKEEQLWMARLGCSGLTVTLTNSGRPFDASSSEAVALWIQGQQIWHRLGVRLVYSDPPSPYSPDTVTFTIEHPDLSSAMAAPGNALTAEFRAVTCSLDVSTRVTEYQLVEGRPNEHPGKSQKRKKKKKKKKEQQAFTLGRDDEDDFCNIGLDDRMAIDRFMSSLDGLREGLPKSVVGLKRKRVETIKPVTDITSARGMFEAAVEILLFGGTRRCIGFKVLEGESLPGLGVSKRAGLVPTIATSLARMANAQSPSLRKKVEEFKSDMEPPDNDTELTIRGIEKETWEVLLKNIKMPALKPRPASKQQPDTPPQPVQPDEKPERKPLLLFEDPMRTPSEALLQGQPKTLERWDNPPRPAMETPISYSPSVRRPMYIEIIAAAPDRCTIGLMPP</sequence>